<evidence type="ECO:0000313" key="3">
    <source>
        <dbReference type="Proteomes" id="UP000463224"/>
    </source>
</evidence>
<feature type="domain" description="Glucose/Sorbosone dehydrogenase" evidence="1">
    <location>
        <begin position="27"/>
        <end position="357"/>
    </location>
</feature>
<dbReference type="PANTHER" id="PTHR19328:SF75">
    <property type="entry name" value="ALDOSE SUGAR DEHYDROGENASE YLII"/>
    <property type="match status" value="1"/>
</dbReference>
<accession>A0A844QG39</accession>
<dbReference type="Proteomes" id="UP000463224">
    <property type="component" value="Unassembled WGS sequence"/>
</dbReference>
<dbReference type="PANTHER" id="PTHR19328">
    <property type="entry name" value="HEDGEHOG-INTERACTING PROTEIN"/>
    <property type="match status" value="1"/>
</dbReference>
<comment type="caution">
    <text evidence="2">The sequence shown here is derived from an EMBL/GenBank/DDBJ whole genome shotgun (WGS) entry which is preliminary data.</text>
</comment>
<dbReference type="AlphaFoldDB" id="A0A844QG39"/>
<dbReference type="Pfam" id="PF07995">
    <property type="entry name" value="GSDH"/>
    <property type="match status" value="1"/>
</dbReference>
<dbReference type="RefSeq" id="WP_156712860.1">
    <property type="nucleotide sequence ID" value="NZ_WPHG01000002.1"/>
</dbReference>
<protein>
    <submittedName>
        <fullName evidence="2">PQQ-dependent sugar dehydrogenase</fullName>
    </submittedName>
</protein>
<name>A0A844QG39_9HYPH</name>
<dbReference type="InterPro" id="IPR012938">
    <property type="entry name" value="Glc/Sorbosone_DH"/>
</dbReference>
<dbReference type="InterPro" id="IPR011041">
    <property type="entry name" value="Quinoprot_gluc/sorb_DH_b-prop"/>
</dbReference>
<dbReference type="SUPFAM" id="SSF50952">
    <property type="entry name" value="Soluble quinoprotein glucose dehydrogenase"/>
    <property type="match status" value="1"/>
</dbReference>
<dbReference type="InterPro" id="IPR011042">
    <property type="entry name" value="6-blade_b-propeller_TolB-like"/>
</dbReference>
<proteinExistence type="predicted"/>
<gene>
    <name evidence="2" type="ORF">GN330_07100</name>
</gene>
<evidence type="ECO:0000259" key="1">
    <source>
        <dbReference type="Pfam" id="PF07995"/>
    </source>
</evidence>
<reference evidence="2 3" key="1">
    <citation type="submission" date="2019-12" db="EMBL/GenBank/DDBJ databases">
        <title>Nitratireductor arenosus sp. nov., Isolated from sea sand, Jeju island, South Korea.</title>
        <authorList>
            <person name="Kim W."/>
        </authorList>
    </citation>
    <scope>NUCLEOTIDE SEQUENCE [LARGE SCALE GENOMIC DNA]</scope>
    <source>
        <strain evidence="2 3">CAU 1489</strain>
    </source>
</reference>
<evidence type="ECO:0000313" key="2">
    <source>
        <dbReference type="EMBL" id="MVA97013.1"/>
    </source>
</evidence>
<keyword evidence="3" id="KW-1185">Reference proteome</keyword>
<dbReference type="EMBL" id="WPHG01000002">
    <property type="protein sequence ID" value="MVA97013.1"/>
    <property type="molecule type" value="Genomic_DNA"/>
</dbReference>
<organism evidence="2 3">
    <name type="scientific">Nitratireductor arenosus</name>
    <dbReference type="NCBI Taxonomy" id="2682096"/>
    <lineage>
        <taxon>Bacteria</taxon>
        <taxon>Pseudomonadati</taxon>
        <taxon>Pseudomonadota</taxon>
        <taxon>Alphaproteobacteria</taxon>
        <taxon>Hyphomicrobiales</taxon>
        <taxon>Phyllobacteriaceae</taxon>
        <taxon>Nitratireductor</taxon>
    </lineage>
</organism>
<sequence>MIARAAPTQKFETEEAVIQADILADGLDHPWGLDFLPNGDALVTERPGSLRIFSQGRLSSPLEGLPKVAARGQGGLLDVAVAPDFDRSQLIYFTYSEPGSDGAGTALARARLVRGDGPAKIAEVETLFSMARKTAAGQHFGSRIVFNPDGTLFVTTGDRGDGRRAQDMDDHAGAVLRLNPDGSVPADNPYADTPGHRPEIWSKGHRNPQGAVWDPVTNALWTIEHGARGGDELNRPEAGRNYGWPVISFGSHYSGDRIGVGTEAEGYEQPVYYWDPSIAPSGLDVYDGEMFPAWKGDLLAGALKFALVSRIKRDPQGNVTGEERMFEGAFGRIRDVDVAPDGSVWLITDDSDGKIVRLSRGD</sequence>
<dbReference type="Gene3D" id="2.120.10.30">
    <property type="entry name" value="TolB, C-terminal domain"/>
    <property type="match status" value="1"/>
</dbReference>